<dbReference type="EMBL" id="MDYQ01000068">
    <property type="protein sequence ID" value="PRP84169.1"/>
    <property type="molecule type" value="Genomic_DNA"/>
</dbReference>
<evidence type="ECO:0000259" key="1">
    <source>
        <dbReference type="Pfam" id="PF05347"/>
    </source>
</evidence>
<dbReference type="CDD" id="cd20251">
    <property type="entry name" value="Complex1_LYR_SF"/>
    <property type="match status" value="1"/>
</dbReference>
<gene>
    <name evidence="2" type="ORF">PROFUN_08369</name>
</gene>
<evidence type="ECO:0000313" key="3">
    <source>
        <dbReference type="Proteomes" id="UP000241769"/>
    </source>
</evidence>
<name>A0A2P6NJR1_9EUKA</name>
<reference evidence="2 3" key="1">
    <citation type="journal article" date="2018" name="Genome Biol. Evol.">
        <title>Multiple Roots of Fruiting Body Formation in Amoebozoa.</title>
        <authorList>
            <person name="Hillmann F."/>
            <person name="Forbes G."/>
            <person name="Novohradska S."/>
            <person name="Ferling I."/>
            <person name="Riege K."/>
            <person name="Groth M."/>
            <person name="Westermann M."/>
            <person name="Marz M."/>
            <person name="Spaller T."/>
            <person name="Winckler T."/>
            <person name="Schaap P."/>
            <person name="Glockner G."/>
        </authorList>
    </citation>
    <scope>NUCLEOTIDE SEQUENCE [LARGE SCALE GENOMIC DNA]</scope>
    <source>
        <strain evidence="2 3">Jena</strain>
    </source>
</reference>
<dbReference type="InParanoid" id="A0A2P6NJR1"/>
<dbReference type="Proteomes" id="UP000241769">
    <property type="component" value="Unassembled WGS sequence"/>
</dbReference>
<dbReference type="InterPro" id="IPR008011">
    <property type="entry name" value="Complex1_LYR_dom"/>
</dbReference>
<sequence length="87" mass="9846">MSSLATAPLGASHRMQMLGLYKNTLRQLQTFPSKNRLRMIKEVRVEFKRNKGESDPQKVKAMIEEVNVGVNTMLQFNGGRSGVYTCQ</sequence>
<comment type="caution">
    <text evidence="2">The sequence shown here is derived from an EMBL/GenBank/DDBJ whole genome shotgun (WGS) entry which is preliminary data.</text>
</comment>
<keyword evidence="3" id="KW-1185">Reference proteome</keyword>
<evidence type="ECO:0000313" key="2">
    <source>
        <dbReference type="EMBL" id="PRP84169.1"/>
    </source>
</evidence>
<dbReference type="AlphaFoldDB" id="A0A2P6NJR1"/>
<accession>A0A2P6NJR1</accession>
<dbReference type="OrthoDB" id="18573at2759"/>
<organism evidence="2 3">
    <name type="scientific">Planoprotostelium fungivorum</name>
    <dbReference type="NCBI Taxonomy" id="1890364"/>
    <lineage>
        <taxon>Eukaryota</taxon>
        <taxon>Amoebozoa</taxon>
        <taxon>Evosea</taxon>
        <taxon>Variosea</taxon>
        <taxon>Cavosteliida</taxon>
        <taxon>Cavosteliaceae</taxon>
        <taxon>Planoprotostelium</taxon>
    </lineage>
</organism>
<proteinExistence type="predicted"/>
<protein>
    <recommendedName>
        <fullName evidence="1">Complex 1 LYR protein domain-containing protein</fullName>
    </recommendedName>
</protein>
<feature type="domain" description="Complex 1 LYR protein" evidence="1">
    <location>
        <begin position="16"/>
        <end position="65"/>
    </location>
</feature>
<dbReference type="Pfam" id="PF05347">
    <property type="entry name" value="Complex1_LYR"/>
    <property type="match status" value="1"/>
</dbReference>